<dbReference type="EMBL" id="BK014738">
    <property type="protein sequence ID" value="DAD73545.1"/>
    <property type="molecule type" value="Genomic_DNA"/>
</dbReference>
<sequence length="66" mass="7421">MIQTDELRGIITKRNMSQASVAKAIGITPKTFYGKMKKGIFGSDEIDKMISLLKIQNPAEIFFARE</sequence>
<evidence type="ECO:0000313" key="2">
    <source>
        <dbReference type="EMBL" id="DAD73545.1"/>
    </source>
</evidence>
<accession>A0A8S5LU28</accession>
<protein>
    <submittedName>
        <fullName evidence="2">SOS-response transcriptional repressor</fullName>
    </submittedName>
</protein>
<proteinExistence type="predicted"/>
<organism evidence="2">
    <name type="scientific">Siphoviridae sp. ctM3g2</name>
    <dbReference type="NCBI Taxonomy" id="2826255"/>
    <lineage>
        <taxon>Viruses</taxon>
        <taxon>Duplodnaviria</taxon>
        <taxon>Heunggongvirae</taxon>
        <taxon>Uroviricota</taxon>
        <taxon>Caudoviricetes</taxon>
    </lineage>
</organism>
<dbReference type="SUPFAM" id="SSF47413">
    <property type="entry name" value="lambda repressor-like DNA-binding domains"/>
    <property type="match status" value="1"/>
</dbReference>
<dbReference type="InterPro" id="IPR010982">
    <property type="entry name" value="Lambda_DNA-bd_dom_sf"/>
</dbReference>
<dbReference type="Pfam" id="PF13443">
    <property type="entry name" value="HTH_26"/>
    <property type="match status" value="1"/>
</dbReference>
<reference evidence="2" key="1">
    <citation type="journal article" date="2021" name="Proc. Natl. Acad. Sci. U.S.A.">
        <title>A Catalog of Tens of Thousands of Viruses from Human Metagenomes Reveals Hidden Associations with Chronic Diseases.</title>
        <authorList>
            <person name="Tisza M.J."/>
            <person name="Buck C.B."/>
        </authorList>
    </citation>
    <scope>NUCLEOTIDE SEQUENCE</scope>
    <source>
        <strain evidence="2">CtM3g2</strain>
    </source>
</reference>
<feature type="domain" description="HTH cro/C1-type" evidence="1">
    <location>
        <begin position="7"/>
        <end position="62"/>
    </location>
</feature>
<name>A0A8S5LU28_9CAUD</name>
<evidence type="ECO:0000259" key="1">
    <source>
        <dbReference type="Pfam" id="PF13443"/>
    </source>
</evidence>
<dbReference type="GO" id="GO:0003677">
    <property type="term" value="F:DNA binding"/>
    <property type="evidence" value="ECO:0007669"/>
    <property type="project" value="InterPro"/>
</dbReference>
<dbReference type="InterPro" id="IPR001387">
    <property type="entry name" value="Cro/C1-type_HTH"/>
</dbReference>